<dbReference type="CDD" id="cd24146">
    <property type="entry name" value="nat-AmDH_N_like"/>
    <property type="match status" value="1"/>
</dbReference>
<evidence type="ECO:0000259" key="1">
    <source>
        <dbReference type="Pfam" id="PF19328"/>
    </source>
</evidence>
<gene>
    <name evidence="2" type="ORF">K7G82_07145</name>
</gene>
<dbReference type="InterPro" id="IPR045760">
    <property type="entry name" value="DAP_DH_C"/>
</dbReference>
<dbReference type="Pfam" id="PF19328">
    <property type="entry name" value="DAP_DH_C"/>
    <property type="match status" value="1"/>
</dbReference>
<name>A0ABS7PLF8_9SPHN</name>
<dbReference type="RefSeq" id="WP_222989174.1">
    <property type="nucleotide sequence ID" value="NZ_JAINVV010000004.1"/>
</dbReference>
<comment type="caution">
    <text evidence="2">The sequence shown here is derived from an EMBL/GenBank/DDBJ whole genome shotgun (WGS) entry which is preliminary data.</text>
</comment>
<reference evidence="2 3" key="1">
    <citation type="submission" date="2021-08" db="EMBL/GenBank/DDBJ databases">
        <authorList>
            <person name="Tuo L."/>
        </authorList>
    </citation>
    <scope>NUCLEOTIDE SEQUENCE [LARGE SCALE GENOMIC DNA]</scope>
    <source>
        <strain evidence="2 3">JCM 31229</strain>
    </source>
</reference>
<dbReference type="Gene3D" id="3.40.50.720">
    <property type="entry name" value="NAD(P)-binding Rossmann-like Domain"/>
    <property type="match status" value="1"/>
</dbReference>
<dbReference type="Proteomes" id="UP000706039">
    <property type="component" value="Unassembled WGS sequence"/>
</dbReference>
<keyword evidence="3" id="KW-1185">Reference proteome</keyword>
<evidence type="ECO:0000313" key="2">
    <source>
        <dbReference type="EMBL" id="MBY8822061.1"/>
    </source>
</evidence>
<evidence type="ECO:0000313" key="3">
    <source>
        <dbReference type="Proteomes" id="UP000706039"/>
    </source>
</evidence>
<dbReference type="InterPro" id="IPR036291">
    <property type="entry name" value="NAD(P)-bd_dom_sf"/>
</dbReference>
<dbReference type="SUPFAM" id="SSF51735">
    <property type="entry name" value="NAD(P)-binding Rossmann-fold domains"/>
    <property type="match status" value="1"/>
</dbReference>
<proteinExistence type="predicted"/>
<accession>A0ABS7PLF8</accession>
<dbReference type="EMBL" id="JAINVV010000004">
    <property type="protein sequence ID" value="MBY8822061.1"/>
    <property type="molecule type" value="Genomic_DNA"/>
</dbReference>
<protein>
    <recommendedName>
        <fullName evidence="1">2,4-diaminopentanoate dehydrogenase C-terminal domain-containing protein</fullName>
    </recommendedName>
</protein>
<feature type="domain" description="2,4-diaminopentanoate dehydrogenase C-terminal" evidence="1">
    <location>
        <begin position="128"/>
        <end position="325"/>
    </location>
</feature>
<sequence>MGRTSLRRIIDHPGLELAGVHVYSADKAGRDAGEIARRPPVGIIATSDRDAILATAADVVIHAPRITLPYDALVPDVEALLRSGKNVISTAGFHWPSAQGAEYADRLRDAAIAGGATLAGVGVNPGTIVERLALAATAMCVDLDSLTVSETVDASAMASPAFVFDLMGLGSDPATRDIRNGPLAALYSTLFSEVLHFAAHSMKTVIASITPDHRLTLAPRDIVVQAGLIPAGTVAATEWRWTAHLANGADFTLSILWTADPSLHANNNGHWDIRIEGRPNIRMTLDISEADPAAPPSRALTDATMAVAINAIPDVVAAPPGLFAFMPPTAWRAAA</sequence>
<organism evidence="2 3">
    <name type="scientific">Sphingomonas colocasiae</name>
    <dbReference type="NCBI Taxonomy" id="1848973"/>
    <lineage>
        <taxon>Bacteria</taxon>
        <taxon>Pseudomonadati</taxon>
        <taxon>Pseudomonadota</taxon>
        <taxon>Alphaproteobacteria</taxon>
        <taxon>Sphingomonadales</taxon>
        <taxon>Sphingomonadaceae</taxon>
        <taxon>Sphingomonas</taxon>
    </lineage>
</organism>